<dbReference type="Pfam" id="PF01042">
    <property type="entry name" value="Ribonuc_L-PSP"/>
    <property type="match status" value="1"/>
</dbReference>
<dbReference type="InterPro" id="IPR035959">
    <property type="entry name" value="RutC-like_sf"/>
</dbReference>
<dbReference type="Gene3D" id="3.30.1330.40">
    <property type="entry name" value="RutC-like"/>
    <property type="match status" value="1"/>
</dbReference>
<dbReference type="GO" id="GO:0005829">
    <property type="term" value="C:cytosol"/>
    <property type="evidence" value="ECO:0007669"/>
    <property type="project" value="TreeGrafter"/>
</dbReference>
<dbReference type="InterPro" id="IPR006175">
    <property type="entry name" value="YjgF/YER057c/UK114"/>
</dbReference>
<dbReference type="NCBIfam" id="TIGR00004">
    <property type="entry name" value="Rid family detoxifying hydrolase"/>
    <property type="match status" value="1"/>
</dbReference>
<reference evidence="2 3" key="1">
    <citation type="submission" date="2018-04" db="EMBL/GenBank/DDBJ databases">
        <title>Halococcoides cellulosivorans gen. nov., sp. nov., an extremely halophilic cellulose-utilizing haloarchaeon from hypersaline lakes.</title>
        <authorList>
            <person name="Sorokin D.Y."/>
            <person name="Toshchakov S.V."/>
            <person name="Samarov N.I."/>
            <person name="Korzhenkov A."/>
            <person name="Kublanov I.V."/>
        </authorList>
    </citation>
    <scope>NUCLEOTIDE SEQUENCE [LARGE SCALE GENOMIC DNA]</scope>
    <source>
        <strain evidence="2 3">HArcel1</strain>
    </source>
</reference>
<dbReference type="FunFam" id="3.30.1330.40:FF:000001">
    <property type="entry name" value="L-PSP family endoribonuclease"/>
    <property type="match status" value="1"/>
</dbReference>
<accession>A0A2R4WY40</accession>
<sequence length="125" mass="12901">MREPIHTDDAPNAVGAYSQAVATSDRVYTAGQIPATPDGTVLDDAPIDEQAAQAIDNLAAVLAAAGTGLDALLDVTIYLADIEDFEAVDAVYADRIGDRPPARSAVGVEDLPKGVGIEIEGVAQR</sequence>
<keyword evidence="3" id="KW-1185">Reference proteome</keyword>
<evidence type="ECO:0000256" key="1">
    <source>
        <dbReference type="ARBA" id="ARBA00010552"/>
    </source>
</evidence>
<dbReference type="GeneID" id="36511109"/>
<dbReference type="Proteomes" id="UP000244727">
    <property type="component" value="Chromosome"/>
</dbReference>
<organism evidence="2 3">
    <name type="scientific">Halococcoides cellulosivorans</name>
    <dbReference type="NCBI Taxonomy" id="1679096"/>
    <lineage>
        <taxon>Archaea</taxon>
        <taxon>Methanobacteriati</taxon>
        <taxon>Methanobacteriota</taxon>
        <taxon>Stenosarchaea group</taxon>
        <taxon>Halobacteria</taxon>
        <taxon>Halobacteriales</taxon>
        <taxon>Haloarculaceae</taxon>
        <taxon>Halococcoides</taxon>
    </lineage>
</organism>
<dbReference type="PANTHER" id="PTHR11803:SF58">
    <property type="entry name" value="PROTEIN HMF1-RELATED"/>
    <property type="match status" value="1"/>
</dbReference>
<name>A0A2R4WY40_9EURY</name>
<dbReference type="EMBL" id="CP028858">
    <property type="protein sequence ID" value="AWB26454.1"/>
    <property type="molecule type" value="Genomic_DNA"/>
</dbReference>
<dbReference type="AlphaFoldDB" id="A0A2R4WY40"/>
<evidence type="ECO:0000313" key="2">
    <source>
        <dbReference type="EMBL" id="AWB26454.1"/>
    </source>
</evidence>
<protein>
    <submittedName>
        <fullName evidence="2">Reactive intermediate/imine deaminase</fullName>
    </submittedName>
</protein>
<proteinExistence type="inferred from homology"/>
<gene>
    <name evidence="2" type="ORF">HARCEL1_01340</name>
</gene>
<dbReference type="SUPFAM" id="SSF55298">
    <property type="entry name" value="YjgF-like"/>
    <property type="match status" value="1"/>
</dbReference>
<dbReference type="InterPro" id="IPR006056">
    <property type="entry name" value="RidA"/>
</dbReference>
<dbReference type="RefSeq" id="WP_108380823.1">
    <property type="nucleotide sequence ID" value="NZ_CP028858.1"/>
</dbReference>
<dbReference type="CDD" id="cd00448">
    <property type="entry name" value="YjgF_YER057c_UK114_family"/>
    <property type="match status" value="1"/>
</dbReference>
<evidence type="ECO:0000313" key="3">
    <source>
        <dbReference type="Proteomes" id="UP000244727"/>
    </source>
</evidence>
<dbReference type="PANTHER" id="PTHR11803">
    <property type="entry name" value="2-IMINOBUTANOATE/2-IMINOPROPANOATE DEAMINASE RIDA"/>
    <property type="match status" value="1"/>
</dbReference>
<comment type="similarity">
    <text evidence="1">Belongs to the RutC family.</text>
</comment>
<dbReference type="GO" id="GO:0019239">
    <property type="term" value="F:deaminase activity"/>
    <property type="evidence" value="ECO:0007669"/>
    <property type="project" value="TreeGrafter"/>
</dbReference>
<dbReference type="KEGG" id="harc:HARCEL1_01340"/>